<dbReference type="SMART" id="SM00209">
    <property type="entry name" value="TSP1"/>
    <property type="match status" value="2"/>
</dbReference>
<reference evidence="4" key="1">
    <citation type="submission" date="2022-11" db="EMBL/GenBank/DDBJ databases">
        <authorList>
            <person name="Kikuchi T."/>
        </authorList>
    </citation>
    <scope>NUCLEOTIDE SEQUENCE</scope>
    <source>
        <strain evidence="4">PS1010</strain>
    </source>
</reference>
<dbReference type="OrthoDB" id="446173at2759"/>
<dbReference type="AlphaFoldDB" id="A0A9P1MZF2"/>
<feature type="chain" id="PRO_5040468312" evidence="3">
    <location>
        <begin position="18"/>
        <end position="282"/>
    </location>
</feature>
<keyword evidence="1" id="KW-0677">Repeat</keyword>
<evidence type="ECO:0000256" key="3">
    <source>
        <dbReference type="SAM" id="SignalP"/>
    </source>
</evidence>
<proteinExistence type="predicted"/>
<dbReference type="FunFam" id="2.20.100.10:FF:000001">
    <property type="entry name" value="semaphorin-5A isoform X1"/>
    <property type="match status" value="1"/>
</dbReference>
<dbReference type="PROSITE" id="PS50092">
    <property type="entry name" value="TSP1"/>
    <property type="match status" value="2"/>
</dbReference>
<keyword evidence="5" id="KW-1185">Reference proteome</keyword>
<accession>A0A9P1MZF2</accession>
<protein>
    <submittedName>
        <fullName evidence="4">Uncharacterized protein</fullName>
    </submittedName>
</protein>
<dbReference type="SUPFAM" id="SSF82895">
    <property type="entry name" value="TSP-1 type 1 repeat"/>
    <property type="match status" value="1"/>
</dbReference>
<name>A0A9P1MZF2_9PELO</name>
<keyword evidence="3" id="KW-0732">Signal</keyword>
<organism evidence="4 5">
    <name type="scientific">Caenorhabditis angaria</name>
    <dbReference type="NCBI Taxonomy" id="860376"/>
    <lineage>
        <taxon>Eukaryota</taxon>
        <taxon>Metazoa</taxon>
        <taxon>Ecdysozoa</taxon>
        <taxon>Nematoda</taxon>
        <taxon>Chromadorea</taxon>
        <taxon>Rhabditida</taxon>
        <taxon>Rhabditina</taxon>
        <taxon>Rhabditomorpha</taxon>
        <taxon>Rhabditoidea</taxon>
        <taxon>Rhabditidae</taxon>
        <taxon>Peloderinae</taxon>
        <taxon>Caenorhabditis</taxon>
    </lineage>
</organism>
<dbReference type="InterPro" id="IPR052065">
    <property type="entry name" value="Compl_asym_regulator"/>
</dbReference>
<dbReference type="Pfam" id="PF00090">
    <property type="entry name" value="TSP_1"/>
    <property type="match status" value="1"/>
</dbReference>
<evidence type="ECO:0000313" key="5">
    <source>
        <dbReference type="Proteomes" id="UP001152747"/>
    </source>
</evidence>
<comment type="caution">
    <text evidence="4">The sequence shown here is derived from an EMBL/GenBank/DDBJ whole genome shotgun (WGS) entry which is preliminary data.</text>
</comment>
<dbReference type="Proteomes" id="UP001152747">
    <property type="component" value="Unassembled WGS sequence"/>
</dbReference>
<evidence type="ECO:0000256" key="1">
    <source>
        <dbReference type="ARBA" id="ARBA00022737"/>
    </source>
</evidence>
<sequence length="282" mass="33166">MFFYVLFSVFAIVFCDSGICESPEGVKCDCQSFENEMKISNCWKKGEWSNWSIWSKCRSGIQKRRRKCNNPAPLGIGQFCRGDSLEKRTCSDIPEYIFNSWTSWNEWTTCDCSKKQQSRIRFCQNESCEGCNFEQRDCSKDCPDVRKWTKWSAWFLDVNGNEVRFSAYTSSNFGIVELVQEKRERIQENIQWSNWKFTSNIAYRFRVLSETVIDFEHYMIHPKINTLVPIYITMFVGGNVMLKYNIFHSRRVPIDLHNNNHKVTKSSSIVDSLSAYHPRVVV</sequence>
<dbReference type="InterPro" id="IPR000884">
    <property type="entry name" value="TSP1_rpt"/>
</dbReference>
<evidence type="ECO:0000313" key="4">
    <source>
        <dbReference type="EMBL" id="CAI5445914.1"/>
    </source>
</evidence>
<dbReference type="PRINTS" id="PR01705">
    <property type="entry name" value="TSP1REPEAT"/>
</dbReference>
<dbReference type="EMBL" id="CANHGI010000003">
    <property type="protein sequence ID" value="CAI5445914.1"/>
    <property type="molecule type" value="Genomic_DNA"/>
</dbReference>
<dbReference type="PANTHER" id="PTHR22906:SF42">
    <property type="entry name" value="ABNORMAL CELL MIGRATION PROTEIN 21"/>
    <property type="match status" value="1"/>
</dbReference>
<dbReference type="PANTHER" id="PTHR22906">
    <property type="entry name" value="PROPERDIN"/>
    <property type="match status" value="1"/>
</dbReference>
<evidence type="ECO:0000256" key="2">
    <source>
        <dbReference type="ARBA" id="ARBA00023157"/>
    </source>
</evidence>
<feature type="signal peptide" evidence="3">
    <location>
        <begin position="1"/>
        <end position="17"/>
    </location>
</feature>
<dbReference type="InterPro" id="IPR036383">
    <property type="entry name" value="TSP1_rpt_sf"/>
</dbReference>
<keyword evidence="2" id="KW-1015">Disulfide bond</keyword>
<dbReference type="Gene3D" id="2.20.100.10">
    <property type="entry name" value="Thrombospondin type-1 (TSP1) repeat"/>
    <property type="match status" value="1"/>
</dbReference>
<gene>
    <name evidence="4" type="ORF">CAMP_LOCUS8551</name>
</gene>